<feature type="domain" description="Glycosyltransferase subfamily 4-like N-terminal" evidence="2">
    <location>
        <begin position="29"/>
        <end position="165"/>
    </location>
</feature>
<dbReference type="InterPro" id="IPR028098">
    <property type="entry name" value="Glyco_trans_4-like_N"/>
</dbReference>
<organism evidence="3 4">
    <name type="scientific">Sulfobacillus thermosulfidooxidans (strain DSM 9293 / VKM B-1269 / AT-1)</name>
    <dbReference type="NCBI Taxonomy" id="929705"/>
    <lineage>
        <taxon>Bacteria</taxon>
        <taxon>Bacillati</taxon>
        <taxon>Bacillota</taxon>
        <taxon>Clostridia</taxon>
        <taxon>Eubacteriales</taxon>
        <taxon>Clostridiales Family XVII. Incertae Sedis</taxon>
        <taxon>Sulfobacillus</taxon>
    </lineage>
</organism>
<dbReference type="GO" id="GO:0016758">
    <property type="term" value="F:hexosyltransferase activity"/>
    <property type="evidence" value="ECO:0007669"/>
    <property type="project" value="TreeGrafter"/>
</dbReference>
<gene>
    <name evidence="3" type="ORF">SAMN00768000_1624</name>
</gene>
<accession>A0A1W1WEB6</accession>
<dbReference type="Gene3D" id="3.40.50.2000">
    <property type="entry name" value="Glycogen Phosphorylase B"/>
    <property type="match status" value="2"/>
</dbReference>
<evidence type="ECO:0000259" key="2">
    <source>
        <dbReference type="Pfam" id="PF13439"/>
    </source>
</evidence>
<evidence type="ECO:0000259" key="1">
    <source>
        <dbReference type="Pfam" id="PF00534"/>
    </source>
</evidence>
<dbReference type="AlphaFoldDB" id="A0A1W1WEB6"/>
<name>A0A1W1WEB6_SULTA</name>
<dbReference type="InterPro" id="IPR001296">
    <property type="entry name" value="Glyco_trans_1"/>
</dbReference>
<feature type="domain" description="Glycosyl transferase family 1" evidence="1">
    <location>
        <begin position="179"/>
        <end position="350"/>
    </location>
</feature>
<dbReference type="EMBL" id="FWWY01000001">
    <property type="protein sequence ID" value="SMC04390.1"/>
    <property type="molecule type" value="Genomic_DNA"/>
</dbReference>
<dbReference type="Proteomes" id="UP000192660">
    <property type="component" value="Unassembled WGS sequence"/>
</dbReference>
<dbReference type="STRING" id="28034.BFX07_01265"/>
<reference evidence="4" key="1">
    <citation type="submission" date="2017-04" db="EMBL/GenBank/DDBJ databases">
        <authorList>
            <person name="Varghese N."/>
            <person name="Submissions S."/>
        </authorList>
    </citation>
    <scope>NUCLEOTIDE SEQUENCE [LARGE SCALE GENOMIC DNA]</scope>
    <source>
        <strain evidence="4">DSM 9293</strain>
    </source>
</reference>
<dbReference type="SUPFAM" id="SSF53756">
    <property type="entry name" value="UDP-Glycosyltransferase/glycogen phosphorylase"/>
    <property type="match status" value="1"/>
</dbReference>
<dbReference type="PANTHER" id="PTHR45947">
    <property type="entry name" value="SULFOQUINOVOSYL TRANSFERASE SQD2"/>
    <property type="match status" value="1"/>
</dbReference>
<dbReference type="Pfam" id="PF13439">
    <property type="entry name" value="Glyco_transf_4"/>
    <property type="match status" value="1"/>
</dbReference>
<evidence type="ECO:0000313" key="4">
    <source>
        <dbReference type="Proteomes" id="UP000192660"/>
    </source>
</evidence>
<dbReference type="PANTHER" id="PTHR45947:SF3">
    <property type="entry name" value="SULFOQUINOVOSYL TRANSFERASE SQD2"/>
    <property type="match status" value="1"/>
</dbReference>
<keyword evidence="4" id="KW-1185">Reference proteome</keyword>
<dbReference type="CDD" id="cd03801">
    <property type="entry name" value="GT4_PimA-like"/>
    <property type="match status" value="1"/>
</dbReference>
<sequence length="381" mass="43611">MRVLMISKACVSQSYRTKVEYLNQLDPTVEVGLVVPPKWGSLHFEPREQDSAYPLFLSPIRLNGRNHFHFYPELGSIIRRYRPDLLHIDEEHYSTVTYQATRIAKRLKIPSLFFTWQNIYKRYPWPFSAMEQEVFHQSLAAMAGNQEAQEVLRRKGFQKPIWVIPQFGTDVKLYQPLDKREIKKDWDMSGRFVIGYVGRLVEEKGLDDLWQASVPLLSEHPEALLLLVGSGPWAEIIQQRAESLQLTSQLRIIPWVSTQKMPEIMNTLDVLVLPSHTTSHWKEQFGRVLTEAMASEIAVIGSSSGEIPQVIGQAGLIVPEGSPTALFKALESLYDNAGLRIALGRQGRQRVLHHYSQDVIAEKTLKVYHHLMSERSTNDNG</sequence>
<dbReference type="OrthoDB" id="9806653at2"/>
<protein>
    <submittedName>
        <fullName evidence="3">Glycosyltransferase involved in cell wall bisynthesis</fullName>
    </submittedName>
</protein>
<keyword evidence="3" id="KW-0808">Transferase</keyword>
<evidence type="ECO:0000313" key="3">
    <source>
        <dbReference type="EMBL" id="SMC04390.1"/>
    </source>
</evidence>
<dbReference type="RefSeq" id="WP_084661226.1">
    <property type="nucleotide sequence ID" value="NZ_FWWY01000001.1"/>
</dbReference>
<proteinExistence type="predicted"/>
<dbReference type="Pfam" id="PF00534">
    <property type="entry name" value="Glycos_transf_1"/>
    <property type="match status" value="1"/>
</dbReference>
<dbReference type="InterPro" id="IPR050194">
    <property type="entry name" value="Glycosyltransferase_grp1"/>
</dbReference>